<dbReference type="InterPro" id="IPR017853">
    <property type="entry name" value="GH"/>
</dbReference>
<dbReference type="STRING" id="246404.A0A507F4G3"/>
<dbReference type="PANTHER" id="PTHR45708:SF49">
    <property type="entry name" value="ENDOCHITINASE"/>
    <property type="match status" value="1"/>
</dbReference>
<reference evidence="5 6" key="1">
    <citation type="journal article" date="2019" name="Sci. Rep.">
        <title>Comparative genomics of chytrid fungi reveal insights into the obligate biotrophic and pathogenic lifestyle of Synchytrium endobioticum.</title>
        <authorList>
            <person name="van de Vossenberg B.T.L.H."/>
            <person name="Warris S."/>
            <person name="Nguyen H.D.T."/>
            <person name="van Gent-Pelzer M.P.E."/>
            <person name="Joly D.L."/>
            <person name="van de Geest H.C."/>
            <person name="Bonants P.J.M."/>
            <person name="Smith D.S."/>
            <person name="Levesque C.A."/>
            <person name="van der Lee T.A.J."/>
        </authorList>
    </citation>
    <scope>NUCLEOTIDE SEQUENCE [LARGE SCALE GENOMIC DNA]</scope>
    <source>
        <strain evidence="5 6">CBS 675.73</strain>
    </source>
</reference>
<keyword evidence="6" id="KW-1185">Reference proteome</keyword>
<keyword evidence="2" id="KW-0326">Glycosidase</keyword>
<feature type="chain" id="PRO_5021371546" description="GH18 domain-containing protein" evidence="3">
    <location>
        <begin position="20"/>
        <end position="947"/>
    </location>
</feature>
<dbReference type="SUPFAM" id="SSF51445">
    <property type="entry name" value="(Trans)glycosidases"/>
    <property type="match status" value="2"/>
</dbReference>
<protein>
    <recommendedName>
        <fullName evidence="4">GH18 domain-containing protein</fullName>
    </recommendedName>
</protein>
<dbReference type="Gene3D" id="3.20.20.80">
    <property type="entry name" value="Glycosidases"/>
    <property type="match status" value="2"/>
</dbReference>
<evidence type="ECO:0000313" key="5">
    <source>
        <dbReference type="EMBL" id="TPX70487.1"/>
    </source>
</evidence>
<keyword evidence="3" id="KW-0732">Signal</keyword>
<evidence type="ECO:0000259" key="4">
    <source>
        <dbReference type="PROSITE" id="PS51910"/>
    </source>
</evidence>
<dbReference type="InterPro" id="IPR050542">
    <property type="entry name" value="Glycosyl_Hydrlase18_Chitinase"/>
</dbReference>
<accession>A0A507F4G3</accession>
<evidence type="ECO:0000256" key="2">
    <source>
        <dbReference type="ARBA" id="ARBA00023295"/>
    </source>
</evidence>
<feature type="signal peptide" evidence="3">
    <location>
        <begin position="1"/>
        <end position="19"/>
    </location>
</feature>
<dbReference type="PANTHER" id="PTHR45708">
    <property type="entry name" value="ENDOCHITINASE"/>
    <property type="match status" value="1"/>
</dbReference>
<dbReference type="PROSITE" id="PS51910">
    <property type="entry name" value="GH18_2"/>
    <property type="match status" value="1"/>
</dbReference>
<dbReference type="InterPro" id="IPR001223">
    <property type="entry name" value="Glyco_hydro18_cat"/>
</dbReference>
<keyword evidence="1" id="KW-0378">Hydrolase</keyword>
<dbReference type="AlphaFoldDB" id="A0A507F4G3"/>
<dbReference type="OrthoDB" id="6020543at2759"/>
<dbReference type="EMBL" id="QEAP01000284">
    <property type="protein sequence ID" value="TPX70487.1"/>
    <property type="molecule type" value="Genomic_DNA"/>
</dbReference>
<comment type="caution">
    <text evidence="5">The sequence shown here is derived from an EMBL/GenBank/DDBJ whole genome shotgun (WGS) entry which is preliminary data.</text>
</comment>
<evidence type="ECO:0000313" key="6">
    <source>
        <dbReference type="Proteomes" id="UP000320333"/>
    </source>
</evidence>
<dbReference type="GO" id="GO:0005576">
    <property type="term" value="C:extracellular region"/>
    <property type="evidence" value="ECO:0007669"/>
    <property type="project" value="TreeGrafter"/>
</dbReference>
<name>A0A507F4G3_9FUNG</name>
<dbReference type="Proteomes" id="UP000320333">
    <property type="component" value="Unassembled WGS sequence"/>
</dbReference>
<evidence type="ECO:0000256" key="1">
    <source>
        <dbReference type="ARBA" id="ARBA00022801"/>
    </source>
</evidence>
<sequence length="947" mass="103183">MHLSRYSFLLALSAASTAAQSDALGKKYSLISYWGQNIAKNQFPENQQEASLKYFCQVSDYDIIHVTGVMTYNSVKGYPGIDLSKHCNLPTNVWKGWPEQTRNGFSLLNCSAVGKDIDACQKMGKKVVISINPMDVMSLNVGDAAYPVVVAKNIWDLFLGGASDFRPFGQTVALDGVDLHLWNNNQDGVPLLVAELRKLMGTYFTLSASPRCQFPDYIFNPTTFPNMSSFFNYTVPYFLGSPNICGFAGNNPAGFWASLDSWNTWLKPQQLPMYIGLVDWTVEAWAQAAGGDYISPTEFVAGDLVRRFKAYSQFSGFALQDASYDTQNVPCANDPVKAKRTYSRFLFQQLTLPLDKAGNNTAGEYLCLTKTLATPTTQTLSKTSSRPRGNAVTFANKTTTTSAAMSVFAVLVASLLAPAFAEYKLISYWGQDLSKKEVSLATLCQTGPYDIIHLRGILSYSAVRSYPGVDFSSHCNFPGFGFQGWPRFSKNGLSLLNCEEIGKDIQTCQGLGKKVLISLDPLDSMTATVTNENATIVGNIDTVAQNIWDLFLGGESPFRPFGDGVTVDGIDFHLWNENAVGVASLVSQIAEWSNKTFILAASPKCNFPNYIFNAQSFPNFTKTFDYVVPFFLTGYNGACAYNVNKQGFWSTLNDWSKFAKKVPVYVGLSQWSVIPSVNAGPGDYISTETFVSDDIVPQLKKMANFAGFALIDEEIPLASYENISRPCLNDPKASQRTYSQFLHQQLVLPDGQAGNKTLPENQCLNHTVAVASAVESISVTTTTGTARLHVQPLAGVDTAGTATGDSTKSAAFTGYKYSAMFLTMNRLRLRPTCRFATTQTSTSQFKSAALFTMPAVSAESLRQRANTAHSNTAFSSFATEAAPEPSMFGASAFSEAKFSAGRADRKGASFSEGIGATILKACALGHNGGVVGGRVVEAWMVQFEDDF</sequence>
<gene>
    <name evidence="5" type="ORF">CcCBS67573_g06533</name>
</gene>
<dbReference type="GO" id="GO:0005975">
    <property type="term" value="P:carbohydrate metabolic process"/>
    <property type="evidence" value="ECO:0007669"/>
    <property type="project" value="InterPro"/>
</dbReference>
<feature type="domain" description="GH18" evidence="4">
    <location>
        <begin position="28"/>
        <end position="349"/>
    </location>
</feature>
<evidence type="ECO:0000256" key="3">
    <source>
        <dbReference type="SAM" id="SignalP"/>
    </source>
</evidence>
<proteinExistence type="predicted"/>
<dbReference type="GO" id="GO:0004568">
    <property type="term" value="F:chitinase activity"/>
    <property type="evidence" value="ECO:0007669"/>
    <property type="project" value="TreeGrafter"/>
</dbReference>
<organism evidence="5 6">
    <name type="scientific">Chytriomyces confervae</name>
    <dbReference type="NCBI Taxonomy" id="246404"/>
    <lineage>
        <taxon>Eukaryota</taxon>
        <taxon>Fungi</taxon>
        <taxon>Fungi incertae sedis</taxon>
        <taxon>Chytridiomycota</taxon>
        <taxon>Chytridiomycota incertae sedis</taxon>
        <taxon>Chytridiomycetes</taxon>
        <taxon>Chytridiales</taxon>
        <taxon>Chytriomycetaceae</taxon>
        <taxon>Chytriomyces</taxon>
    </lineage>
</organism>